<reference evidence="3 4" key="1">
    <citation type="submission" date="2014-07" db="EMBL/GenBank/DDBJ databases">
        <title>Draft genome sequence of Thalassospira profundimaris S25-3-2.</title>
        <authorList>
            <person name="Lai Q."/>
            <person name="Shao Z."/>
        </authorList>
    </citation>
    <scope>NUCLEOTIDE SEQUENCE [LARGE SCALE GENOMIC DNA]</scope>
    <source>
        <strain evidence="3 4">S25-3-2</strain>
    </source>
</reference>
<feature type="transmembrane region" description="Helical" evidence="1">
    <location>
        <begin position="474"/>
        <end position="492"/>
    </location>
</feature>
<feature type="transmembrane region" description="Helical" evidence="1">
    <location>
        <begin position="12"/>
        <end position="34"/>
    </location>
</feature>
<keyword evidence="1" id="KW-0472">Membrane</keyword>
<feature type="transmembrane region" description="Helical" evidence="1">
    <location>
        <begin position="106"/>
        <end position="129"/>
    </location>
</feature>
<proteinExistence type="predicted"/>
<sequence length="504" mass="52814">MYSNLLDALPQVLGWANLLSVVIGVTAGICVGALPGLSATMAISVLIPFTFGLDPLVALGMMAGIYNGAMYGGAIPAVLLRIPGTPAAVATTFDGYPMAQSGRGGFALQVAVVSSAIGGIVSAIVLMLLAPPLAQVTLLFGPAEIFWVAVFGLSSIVFLLGGDPIKGLISAAFGVTVSIVGLDTITGYERLTFGHLELLDGINIVVLLVGLYALPPAIDLLENAHLEATTDKFNLGTGSIWKAIPQMLGFWKTWLRSSVIGVLIGILPGAGGSMAAFLSYNEARRAAKNPSEWGKGEPEGVAASETANNADTASAMIPALTLGVPGTSVAAVMLGGLLIHGLQPGPMLFRDNPDLVFGFMWQFLFGAILLIFLGGSLATNSFAQVLRLPRPMLGAIIIALVFIGVYSINGRMFDVYLTLGFGLVGYFMDKLRFPLPPVVLGLILGSFAEENLRLALRIGRNDWSTLWQNTTSQIIIAITVGVIVCPLVMRVIRARKSDNASSGQ</sequence>
<dbReference type="Proteomes" id="UP000252517">
    <property type="component" value="Unassembled WGS sequence"/>
</dbReference>
<gene>
    <name evidence="3" type="ORF">TH25_12465</name>
</gene>
<dbReference type="InterPro" id="IPR002823">
    <property type="entry name" value="DUF112_TM"/>
</dbReference>
<protein>
    <submittedName>
        <fullName evidence="3">C4-dicarboxylate ABC transporter permease</fullName>
    </submittedName>
</protein>
<comment type="caution">
    <text evidence="3">The sequence shown here is derived from an EMBL/GenBank/DDBJ whole genome shotgun (WGS) entry which is preliminary data.</text>
</comment>
<feature type="transmembrane region" description="Helical" evidence="1">
    <location>
        <begin position="391"/>
        <end position="408"/>
    </location>
</feature>
<evidence type="ECO:0000256" key="1">
    <source>
        <dbReference type="SAM" id="Phobius"/>
    </source>
</evidence>
<dbReference type="PANTHER" id="PTHR35342">
    <property type="entry name" value="TRICARBOXYLIC TRANSPORT PROTEIN"/>
    <property type="match status" value="1"/>
</dbReference>
<evidence type="ECO:0000313" key="4">
    <source>
        <dbReference type="Proteomes" id="UP000252517"/>
    </source>
</evidence>
<accession>A0A367X9P4</accession>
<feature type="transmembrane region" description="Helical" evidence="1">
    <location>
        <begin position="254"/>
        <end position="278"/>
    </location>
</feature>
<feature type="transmembrane region" description="Helical" evidence="1">
    <location>
        <begin position="319"/>
        <end position="339"/>
    </location>
</feature>
<feature type="transmembrane region" description="Helical" evidence="1">
    <location>
        <begin position="46"/>
        <end position="66"/>
    </location>
</feature>
<evidence type="ECO:0000313" key="3">
    <source>
        <dbReference type="EMBL" id="RCK49830.1"/>
    </source>
</evidence>
<dbReference type="EMBL" id="JPWH01000009">
    <property type="protein sequence ID" value="RCK49830.1"/>
    <property type="molecule type" value="Genomic_DNA"/>
</dbReference>
<feature type="transmembrane region" description="Helical" evidence="1">
    <location>
        <begin position="167"/>
        <end position="186"/>
    </location>
</feature>
<keyword evidence="1" id="KW-0812">Transmembrane</keyword>
<organism evidence="3 4">
    <name type="scientific">Thalassospira profundimaris</name>
    <dbReference type="NCBI Taxonomy" id="502049"/>
    <lineage>
        <taxon>Bacteria</taxon>
        <taxon>Pseudomonadati</taxon>
        <taxon>Pseudomonadota</taxon>
        <taxon>Alphaproteobacteria</taxon>
        <taxon>Rhodospirillales</taxon>
        <taxon>Thalassospiraceae</taxon>
        <taxon>Thalassospira</taxon>
    </lineage>
</organism>
<dbReference type="AlphaFoldDB" id="A0A367X9P4"/>
<name>A0A367X9P4_9PROT</name>
<dbReference type="OrthoDB" id="7232499at2"/>
<keyword evidence="1" id="KW-1133">Transmembrane helix</keyword>
<feature type="domain" description="DUF112" evidence="2">
    <location>
        <begin position="18"/>
        <end position="440"/>
    </location>
</feature>
<feature type="transmembrane region" description="Helical" evidence="1">
    <location>
        <begin position="359"/>
        <end position="379"/>
    </location>
</feature>
<dbReference type="Pfam" id="PF01970">
    <property type="entry name" value="TctA"/>
    <property type="match status" value="1"/>
</dbReference>
<dbReference type="RefSeq" id="WP_114088625.1">
    <property type="nucleotide sequence ID" value="NZ_JPWH01000009.1"/>
</dbReference>
<dbReference type="PANTHER" id="PTHR35342:SF5">
    <property type="entry name" value="TRICARBOXYLIC TRANSPORT PROTEIN"/>
    <property type="match status" value="1"/>
</dbReference>
<evidence type="ECO:0000259" key="2">
    <source>
        <dbReference type="Pfam" id="PF01970"/>
    </source>
</evidence>
<feature type="transmembrane region" description="Helical" evidence="1">
    <location>
        <begin position="136"/>
        <end position="161"/>
    </location>
</feature>